<dbReference type="Proteomes" id="UP000177126">
    <property type="component" value="Unassembled WGS sequence"/>
</dbReference>
<accession>A0A1G2FS56</accession>
<sequence>MKLDRLKIFFEEYIEGTPEKAAVSDQKMLLCRLTMAVAHGIEIQDSIRGVYITSRCLKHIFDKRPAEEFLFIINHLHEIVRYPDRIYLNKEAKRGYFCFIKRINDVGYLCSLEIIKIPPAVCGEVVAGISEFGEEKEREEIQVATVFRLRDENYIKNYTLLWDWGNGNPHRSALDTP</sequence>
<name>A0A1G2FS56_9BACT</name>
<evidence type="ECO:0000313" key="1">
    <source>
        <dbReference type="EMBL" id="OGZ40915.1"/>
    </source>
</evidence>
<dbReference type="EMBL" id="MHNF01000023">
    <property type="protein sequence ID" value="OGZ40915.1"/>
    <property type="molecule type" value="Genomic_DNA"/>
</dbReference>
<proteinExistence type="predicted"/>
<protein>
    <submittedName>
        <fullName evidence="1">Uncharacterized protein</fullName>
    </submittedName>
</protein>
<reference evidence="1 2" key="1">
    <citation type="journal article" date="2016" name="Nat. Commun.">
        <title>Thousands of microbial genomes shed light on interconnected biogeochemical processes in an aquifer system.</title>
        <authorList>
            <person name="Anantharaman K."/>
            <person name="Brown C.T."/>
            <person name="Hug L.A."/>
            <person name="Sharon I."/>
            <person name="Castelle C.J."/>
            <person name="Probst A.J."/>
            <person name="Thomas B.C."/>
            <person name="Singh A."/>
            <person name="Wilkins M.J."/>
            <person name="Karaoz U."/>
            <person name="Brodie E.L."/>
            <person name="Williams K.H."/>
            <person name="Hubbard S.S."/>
            <person name="Banfield J.F."/>
        </authorList>
    </citation>
    <scope>NUCLEOTIDE SEQUENCE [LARGE SCALE GENOMIC DNA]</scope>
</reference>
<evidence type="ECO:0000313" key="2">
    <source>
        <dbReference type="Proteomes" id="UP000177126"/>
    </source>
</evidence>
<dbReference type="AlphaFoldDB" id="A0A1G2FS56"/>
<organism evidence="1 2">
    <name type="scientific">Candidatus Portnoybacteria bacterium RIFCSPLOWO2_02_FULL_39_11</name>
    <dbReference type="NCBI Taxonomy" id="1802001"/>
    <lineage>
        <taxon>Bacteria</taxon>
        <taxon>Candidatus Portnoyibacteriota</taxon>
    </lineage>
</organism>
<gene>
    <name evidence="1" type="ORF">A3B04_00960</name>
</gene>
<comment type="caution">
    <text evidence="1">The sequence shown here is derived from an EMBL/GenBank/DDBJ whole genome shotgun (WGS) entry which is preliminary data.</text>
</comment>